<dbReference type="EMBL" id="NKCZ01000042">
    <property type="protein sequence ID" value="POD89123.1"/>
    <property type="molecule type" value="Genomic_DNA"/>
</dbReference>
<name>A0A2S3U9T4_LACPN</name>
<organism evidence="1 2">
    <name type="scientific">Lactiplantibacillus plantarum subsp. plantarum</name>
    <dbReference type="NCBI Taxonomy" id="337330"/>
    <lineage>
        <taxon>Bacteria</taxon>
        <taxon>Bacillati</taxon>
        <taxon>Bacillota</taxon>
        <taxon>Bacilli</taxon>
        <taxon>Lactobacillales</taxon>
        <taxon>Lactobacillaceae</taxon>
        <taxon>Lactiplantibacillus</taxon>
    </lineage>
</organism>
<evidence type="ECO:0000313" key="1">
    <source>
        <dbReference type="EMBL" id="POD89123.1"/>
    </source>
</evidence>
<protein>
    <recommendedName>
        <fullName evidence="3">Lipid A biosynthesis lauroyl acyltransferase</fullName>
    </recommendedName>
</protein>
<evidence type="ECO:0008006" key="3">
    <source>
        <dbReference type="Google" id="ProtNLM"/>
    </source>
</evidence>
<accession>A0A2S3U9T4</accession>
<gene>
    <name evidence="1" type="ORF">S101258_00161</name>
</gene>
<proteinExistence type="predicted"/>
<reference evidence="1 2" key="1">
    <citation type="submission" date="2017-06" db="EMBL/GenBank/DDBJ databases">
        <title>Genome sequence of Lactobacillus plantarum subsp. plantarum strain SRCM101258.</title>
        <authorList>
            <person name="Cho S.H."/>
        </authorList>
    </citation>
    <scope>NUCLEOTIDE SEQUENCE [LARGE SCALE GENOMIC DNA]</scope>
    <source>
        <strain evidence="1 2">SRCM101258</strain>
    </source>
</reference>
<dbReference type="AlphaFoldDB" id="A0A2S3U9T4"/>
<evidence type="ECO:0000313" key="2">
    <source>
        <dbReference type="Proteomes" id="UP000236990"/>
    </source>
</evidence>
<dbReference type="Proteomes" id="UP000236990">
    <property type="component" value="Unassembled WGS sequence"/>
</dbReference>
<sequence>MMLDVILAVLYADIDEYKGAIEDPNNFLKRKSNNIFIYPHYGSYMSIIPIMAANKIDITILMDKSLVSVWEHLLENTSFSQRIHLYGIQDFNTLHKALKRVKCGSNLIMFPEFTLGKKPKLTGEFLNQNVYVPSGPARLACQNSIPLVPLKLKKLNNRKLPNVVLGDDLASQSEKQTITEISLNTMSSMDDIVKKDPSKWWGWQIFIDYMLS</sequence>
<comment type="caution">
    <text evidence="1">The sequence shown here is derived from an EMBL/GenBank/DDBJ whole genome shotgun (WGS) entry which is preliminary data.</text>
</comment>